<evidence type="ECO:0000313" key="3">
    <source>
        <dbReference type="Proteomes" id="UP000824120"/>
    </source>
</evidence>
<name>A0A9J6B1A0_SOLCO</name>
<proteinExistence type="predicted"/>
<accession>A0A9J6B1A0</accession>
<evidence type="ECO:0000313" key="2">
    <source>
        <dbReference type="EMBL" id="KAG5630557.1"/>
    </source>
</evidence>
<keyword evidence="3" id="KW-1185">Reference proteome</keyword>
<sequence length="73" mass="7943">MATTEMNSCSRGEDATNPQVKKEITENKKLGQGKVLTYIPPISKDGKVYLVGYWSCEALSKIASGIGQPKHTD</sequence>
<feature type="compositionally biased region" description="Polar residues" evidence="1">
    <location>
        <begin position="1"/>
        <end position="10"/>
    </location>
</feature>
<protein>
    <submittedName>
        <fullName evidence="2">Uncharacterized protein</fullName>
    </submittedName>
</protein>
<reference evidence="2 3" key="1">
    <citation type="submission" date="2020-09" db="EMBL/GenBank/DDBJ databases">
        <title>De no assembly of potato wild relative species, Solanum commersonii.</title>
        <authorList>
            <person name="Cho K."/>
        </authorList>
    </citation>
    <scope>NUCLEOTIDE SEQUENCE [LARGE SCALE GENOMIC DNA]</scope>
    <source>
        <strain evidence="2">LZ3.2</strain>
        <tissue evidence="2">Leaf</tissue>
    </source>
</reference>
<dbReference type="AlphaFoldDB" id="A0A9J6B1A0"/>
<dbReference type="Proteomes" id="UP000824120">
    <property type="component" value="Chromosome 1"/>
</dbReference>
<dbReference type="EMBL" id="JACXVP010000001">
    <property type="protein sequence ID" value="KAG5630557.1"/>
    <property type="molecule type" value="Genomic_DNA"/>
</dbReference>
<feature type="region of interest" description="Disordered" evidence="1">
    <location>
        <begin position="1"/>
        <end position="25"/>
    </location>
</feature>
<evidence type="ECO:0000256" key="1">
    <source>
        <dbReference type="SAM" id="MobiDB-lite"/>
    </source>
</evidence>
<gene>
    <name evidence="2" type="ORF">H5410_002274</name>
</gene>
<organism evidence="2 3">
    <name type="scientific">Solanum commersonii</name>
    <name type="common">Commerson's wild potato</name>
    <name type="synonym">Commerson's nightshade</name>
    <dbReference type="NCBI Taxonomy" id="4109"/>
    <lineage>
        <taxon>Eukaryota</taxon>
        <taxon>Viridiplantae</taxon>
        <taxon>Streptophyta</taxon>
        <taxon>Embryophyta</taxon>
        <taxon>Tracheophyta</taxon>
        <taxon>Spermatophyta</taxon>
        <taxon>Magnoliopsida</taxon>
        <taxon>eudicotyledons</taxon>
        <taxon>Gunneridae</taxon>
        <taxon>Pentapetalae</taxon>
        <taxon>asterids</taxon>
        <taxon>lamiids</taxon>
        <taxon>Solanales</taxon>
        <taxon>Solanaceae</taxon>
        <taxon>Solanoideae</taxon>
        <taxon>Solaneae</taxon>
        <taxon>Solanum</taxon>
    </lineage>
</organism>
<comment type="caution">
    <text evidence="2">The sequence shown here is derived from an EMBL/GenBank/DDBJ whole genome shotgun (WGS) entry which is preliminary data.</text>
</comment>